<accession>A0ABV6LEP0</accession>
<dbReference type="InterPro" id="IPR015424">
    <property type="entry name" value="PyrdxlP-dep_Trfase"/>
</dbReference>
<dbReference type="NCBIfam" id="TIGR01814">
    <property type="entry name" value="kynureninase"/>
    <property type="match status" value="1"/>
</dbReference>
<evidence type="ECO:0000256" key="1">
    <source>
        <dbReference type="ARBA" id="ARBA00022642"/>
    </source>
</evidence>
<dbReference type="Proteomes" id="UP001589828">
    <property type="component" value="Unassembled WGS sequence"/>
</dbReference>
<dbReference type="PANTHER" id="PTHR14084">
    <property type="entry name" value="KYNURENINASE"/>
    <property type="match status" value="1"/>
</dbReference>
<feature type="binding site" evidence="4">
    <location>
        <position position="274"/>
    </location>
    <ligand>
        <name>pyridoxal 5'-phosphate</name>
        <dbReference type="ChEBI" id="CHEBI:597326"/>
    </ligand>
</feature>
<feature type="binding site" evidence="4">
    <location>
        <position position="106"/>
    </location>
    <ligand>
        <name>pyridoxal 5'-phosphate</name>
        <dbReference type="ChEBI" id="CHEBI:597326"/>
    </ligand>
</feature>
<feature type="binding site" evidence="4">
    <location>
        <position position="221"/>
    </location>
    <ligand>
        <name>pyridoxal 5'-phosphate</name>
        <dbReference type="ChEBI" id="CHEBI:597326"/>
    </ligand>
</feature>
<feature type="binding site" evidence="4">
    <location>
        <begin position="133"/>
        <end position="136"/>
    </location>
    <ligand>
        <name>pyridoxal 5'-phosphate</name>
        <dbReference type="ChEBI" id="CHEBI:597326"/>
    </ligand>
</feature>
<dbReference type="PIRSF" id="PIRSF038800">
    <property type="entry name" value="KYNU"/>
    <property type="match status" value="1"/>
</dbReference>
<comment type="caution">
    <text evidence="4">Lacks conserved residue(s) required for the propagation of feature annotation.</text>
</comment>
<dbReference type="HAMAP" id="MF_01970">
    <property type="entry name" value="Kynureninase"/>
    <property type="match status" value="1"/>
</dbReference>
<dbReference type="EC" id="3.7.1.3" evidence="4 5"/>
<dbReference type="InterPro" id="IPR015421">
    <property type="entry name" value="PyrdxlP-dep_Trfase_major"/>
</dbReference>
<comment type="pathway">
    <text evidence="4 6">Amino-acid degradation; L-kynurenine degradation; L-alanine and anthranilate from L-kynurenine: step 1/1.</text>
</comment>
<feature type="binding site" evidence="4">
    <location>
        <position position="302"/>
    </location>
    <ligand>
        <name>pyridoxal 5'-phosphate</name>
        <dbReference type="ChEBI" id="CHEBI:597326"/>
    </ligand>
</feature>
<proteinExistence type="inferred from homology"/>
<feature type="binding site" evidence="4">
    <location>
        <position position="218"/>
    </location>
    <ligand>
        <name>pyridoxal 5'-phosphate</name>
        <dbReference type="ChEBI" id="CHEBI:597326"/>
    </ligand>
</feature>
<dbReference type="PANTHER" id="PTHR14084:SF0">
    <property type="entry name" value="KYNURENINASE"/>
    <property type="match status" value="1"/>
</dbReference>
<feature type="binding site" evidence="4">
    <location>
        <position position="243"/>
    </location>
    <ligand>
        <name>pyridoxal 5'-phosphate</name>
        <dbReference type="ChEBI" id="CHEBI:597326"/>
    </ligand>
</feature>
<dbReference type="InterPro" id="IPR010111">
    <property type="entry name" value="Kynureninase"/>
</dbReference>
<comment type="caution">
    <text evidence="7">The sequence shown here is derived from an EMBL/GenBank/DDBJ whole genome shotgun (WGS) entry which is preliminary data.</text>
</comment>
<comment type="similarity">
    <text evidence="4 6">Belongs to the kynureninase family.</text>
</comment>
<evidence type="ECO:0000313" key="7">
    <source>
        <dbReference type="EMBL" id="MFC0517929.1"/>
    </source>
</evidence>
<comment type="subunit">
    <text evidence="4 6">Homodimer.</text>
</comment>
<gene>
    <name evidence="4 7" type="primary">kynU</name>
    <name evidence="7" type="ORF">ACFFGT_27195</name>
</gene>
<evidence type="ECO:0000256" key="2">
    <source>
        <dbReference type="ARBA" id="ARBA00022801"/>
    </source>
</evidence>
<comment type="cofactor">
    <cofactor evidence="4 6">
        <name>pyridoxal 5'-phosphate</name>
        <dbReference type="ChEBI" id="CHEBI:597326"/>
    </cofactor>
</comment>
<feature type="binding site" evidence="4">
    <location>
        <position position="105"/>
    </location>
    <ligand>
        <name>pyridoxal 5'-phosphate</name>
        <dbReference type="ChEBI" id="CHEBI:597326"/>
    </ligand>
</feature>
<feature type="modified residue" description="N6-(pyridoxal phosphate)lysine" evidence="4">
    <location>
        <position position="244"/>
    </location>
</feature>
<reference evidence="7 8" key="1">
    <citation type="submission" date="2024-09" db="EMBL/GenBank/DDBJ databases">
        <authorList>
            <person name="Sun Q."/>
            <person name="Mori K."/>
        </authorList>
    </citation>
    <scope>NUCLEOTIDE SEQUENCE [LARGE SCALE GENOMIC DNA]</scope>
    <source>
        <strain evidence="7 8">NCAIM B.02415</strain>
    </source>
</reference>
<evidence type="ECO:0000256" key="4">
    <source>
        <dbReference type="HAMAP-Rule" id="MF_01970"/>
    </source>
</evidence>
<dbReference type="EMBL" id="JBHLTS010000076">
    <property type="protein sequence ID" value="MFC0517929.1"/>
    <property type="molecule type" value="Genomic_DNA"/>
</dbReference>
<keyword evidence="8" id="KW-1185">Reference proteome</keyword>
<dbReference type="InterPro" id="IPR015422">
    <property type="entry name" value="PyrdxlP-dep_Trfase_small"/>
</dbReference>
<dbReference type="Pfam" id="PF22580">
    <property type="entry name" value="KYNU_C"/>
    <property type="match status" value="1"/>
</dbReference>
<dbReference type="Gene3D" id="3.90.1150.10">
    <property type="entry name" value="Aspartate Aminotransferase, domain 1"/>
    <property type="match status" value="1"/>
</dbReference>
<dbReference type="Gene3D" id="3.40.640.10">
    <property type="entry name" value="Type I PLP-dependent aspartate aminotransferase-like (Major domain)"/>
    <property type="match status" value="1"/>
</dbReference>
<name>A0ABV6LEP0_9SPHI</name>
<evidence type="ECO:0000256" key="6">
    <source>
        <dbReference type="PIRNR" id="PIRNR038800"/>
    </source>
</evidence>
<dbReference type="GO" id="GO:0030429">
    <property type="term" value="F:kynureninase activity"/>
    <property type="evidence" value="ECO:0007669"/>
    <property type="project" value="UniProtKB-EC"/>
</dbReference>
<keyword evidence="1 4" id="KW-0662">Pyridine nucleotide biosynthesis</keyword>
<organism evidence="7 8">
    <name type="scientific">Mucilaginibacter angelicae</name>
    <dbReference type="NCBI Taxonomy" id="869718"/>
    <lineage>
        <taxon>Bacteria</taxon>
        <taxon>Pseudomonadati</taxon>
        <taxon>Bacteroidota</taxon>
        <taxon>Sphingobacteriia</taxon>
        <taxon>Sphingobacteriales</taxon>
        <taxon>Sphingobacteriaceae</taxon>
        <taxon>Mucilaginibacter</taxon>
    </lineage>
</organism>
<dbReference type="RefSeq" id="WP_377025658.1">
    <property type="nucleotide sequence ID" value="NZ_JBHLTS010000076.1"/>
</dbReference>
<keyword evidence="2 4" id="KW-0378">Hydrolase</keyword>
<comment type="catalytic activity">
    <reaction evidence="6">
        <text>3-hydroxy-L-kynurenine + H2O = 3-hydroxyanthranilate + L-alanine + H(+)</text>
        <dbReference type="Rhea" id="RHEA:25143"/>
        <dbReference type="ChEBI" id="CHEBI:15377"/>
        <dbReference type="ChEBI" id="CHEBI:15378"/>
        <dbReference type="ChEBI" id="CHEBI:36559"/>
        <dbReference type="ChEBI" id="CHEBI:57972"/>
        <dbReference type="ChEBI" id="CHEBI:58125"/>
        <dbReference type="EC" id="3.7.1.3"/>
    </reaction>
</comment>
<keyword evidence="3 4" id="KW-0663">Pyridoxal phosphate</keyword>
<protein>
    <recommendedName>
        <fullName evidence="4 5">Kynureninase</fullName>
        <ecNumber evidence="4 5">3.7.1.3</ecNumber>
    </recommendedName>
    <alternativeName>
        <fullName evidence="4">L-kynurenine hydrolase</fullName>
    </alternativeName>
</protein>
<evidence type="ECO:0000256" key="5">
    <source>
        <dbReference type="NCBIfam" id="TIGR01814"/>
    </source>
</evidence>
<dbReference type="SUPFAM" id="SSF53383">
    <property type="entry name" value="PLP-dependent transferases"/>
    <property type="match status" value="1"/>
</dbReference>
<comment type="catalytic activity">
    <reaction evidence="4 6">
        <text>L-kynurenine + H2O = anthranilate + L-alanine + H(+)</text>
        <dbReference type="Rhea" id="RHEA:16813"/>
        <dbReference type="ChEBI" id="CHEBI:15377"/>
        <dbReference type="ChEBI" id="CHEBI:15378"/>
        <dbReference type="ChEBI" id="CHEBI:16567"/>
        <dbReference type="ChEBI" id="CHEBI:57959"/>
        <dbReference type="ChEBI" id="CHEBI:57972"/>
        <dbReference type="EC" id="3.7.1.3"/>
    </reaction>
</comment>
<sequence length="427" mass="47919">MNYQNDLTFARQQDEQDPLKNFRSRFLIPRHKGEDAVYLCGNSLGLQPVSAQQYLADQLNTWQNLAVEGWFQGDDPWLDYHKQIQSSIARIVGAQENEVAVMNSLTVNLHLLMVSFYKPSSKRFKIIMEGGAFPSDQYAMESQVRFHDLDPKETIIEIFPREGEATLRTGDIIDAIDKNKNELALVLFGGINYYTGQFFDLKAIANAAHEAGAYAGFDLAHAAGNVPLQLHNWGADFACWCSYKYMNSGPGGISGIFVHEKHFTDKELNRFAGWWGYRRDKQFLMAPGFDPEMGAAGWQVSTSPIPLLALFKASMAIFDDAGGLDTLRQKSIRLTGYLEFLIQAINQELGEEAYKIITPADPNARGCQLSVVCKQNARAIFNYLAQNGVIGDWREPDVIRLSPVPLYNTFEDVYKTAKLMADALKAV</sequence>
<evidence type="ECO:0000313" key="8">
    <source>
        <dbReference type="Proteomes" id="UP001589828"/>
    </source>
</evidence>
<comment type="function">
    <text evidence="4 6">Catalyzes the cleavage of L-kynurenine (L-Kyn) and L-3-hydroxykynurenine (L-3OHKyn) into anthranilic acid (AA) and 3-hydroxyanthranilic acid (3-OHAA), respectively.</text>
</comment>
<evidence type="ECO:0000256" key="3">
    <source>
        <dbReference type="ARBA" id="ARBA00022898"/>
    </source>
</evidence>
<comment type="pathway">
    <text evidence="4 6">Cofactor biosynthesis; NAD(+) biosynthesis; quinolinate from L-kynurenine: step 2/3.</text>
</comment>